<evidence type="ECO:0000313" key="2">
    <source>
        <dbReference type="Proteomes" id="UP001206236"/>
    </source>
</evidence>
<dbReference type="InterPro" id="IPR009229">
    <property type="entry name" value="AgrD"/>
</dbReference>
<reference evidence="1" key="1">
    <citation type="submission" date="2022-06" db="EMBL/GenBank/DDBJ databases">
        <title>Isolation of gut microbiota from human fecal samples.</title>
        <authorList>
            <person name="Pamer E.G."/>
            <person name="Barat B."/>
            <person name="Waligurski E."/>
            <person name="Medina S."/>
            <person name="Paddock L."/>
            <person name="Mostad J."/>
        </authorList>
    </citation>
    <scope>NUCLEOTIDE SEQUENCE</scope>
    <source>
        <strain evidence="1">DFI.5.57</strain>
    </source>
</reference>
<comment type="caution">
    <text evidence="1">The sequence shown here is derived from an EMBL/GenBank/DDBJ whole genome shotgun (WGS) entry which is preliminary data.</text>
</comment>
<sequence>MKIKVAVAKSVKALVGHMAKAACGSASHWGAYQPKEPKFKKEKK</sequence>
<evidence type="ECO:0000313" key="1">
    <source>
        <dbReference type="EMBL" id="MCQ5154126.1"/>
    </source>
</evidence>
<organism evidence="1 2">
    <name type="scientific">Ruminococcus bicirculans</name>
    <name type="common">ex Wegman et al. 2014</name>
    <dbReference type="NCBI Taxonomy" id="1160721"/>
    <lineage>
        <taxon>Bacteria</taxon>
        <taxon>Bacillati</taxon>
        <taxon>Bacillota</taxon>
        <taxon>Clostridia</taxon>
        <taxon>Eubacteriales</taxon>
        <taxon>Oscillospiraceae</taxon>
        <taxon>Ruminococcus</taxon>
    </lineage>
</organism>
<protein>
    <submittedName>
        <fullName evidence="1">Cyclic lactone autoinducer peptide</fullName>
    </submittedName>
</protein>
<dbReference type="AlphaFoldDB" id="A0AAW5KLU9"/>
<name>A0AAW5KLU9_9FIRM</name>
<dbReference type="NCBIfam" id="TIGR04223">
    <property type="entry name" value="quorum_AgrD"/>
    <property type="match status" value="1"/>
</dbReference>
<gene>
    <name evidence="1" type="ORF">NE632_12520</name>
</gene>
<proteinExistence type="predicted"/>
<dbReference type="EMBL" id="JANGCN010000038">
    <property type="protein sequence ID" value="MCQ5154126.1"/>
    <property type="molecule type" value="Genomic_DNA"/>
</dbReference>
<accession>A0AAW5KLU9</accession>
<dbReference type="RefSeq" id="WP_117859725.1">
    <property type="nucleotide sequence ID" value="NZ_CAKWZC010000060.1"/>
</dbReference>
<dbReference type="Proteomes" id="UP001206236">
    <property type="component" value="Unassembled WGS sequence"/>
</dbReference>